<feature type="compositionally biased region" description="Low complexity" evidence="1">
    <location>
        <begin position="9"/>
        <end position="26"/>
    </location>
</feature>
<dbReference type="EMBL" id="JAXLQG010000004">
    <property type="protein sequence ID" value="KAK5540991.1"/>
    <property type="molecule type" value="Genomic_DNA"/>
</dbReference>
<comment type="caution">
    <text evidence="2">The sequence shown here is derived from an EMBL/GenBank/DDBJ whole genome shotgun (WGS) entry which is preliminary data.</text>
</comment>
<feature type="compositionally biased region" description="Basic and acidic residues" evidence="1">
    <location>
        <begin position="28"/>
        <end position="39"/>
    </location>
</feature>
<sequence>MSSYSKTGASFDDAASISTSTTSSSFMNDKEKAQADAHANKKPSLLKRAVTAIKNIEPPEPRIPPGRRENMPAWSR</sequence>
<gene>
    <name evidence="2" type="ORF">LTR25_002768</name>
</gene>
<protein>
    <submittedName>
        <fullName evidence="2">Uncharacterized protein</fullName>
    </submittedName>
</protein>
<keyword evidence="3" id="KW-1185">Reference proteome</keyword>
<evidence type="ECO:0000313" key="3">
    <source>
        <dbReference type="Proteomes" id="UP001345827"/>
    </source>
</evidence>
<evidence type="ECO:0000313" key="2">
    <source>
        <dbReference type="EMBL" id="KAK5540991.1"/>
    </source>
</evidence>
<feature type="region of interest" description="Disordered" evidence="1">
    <location>
        <begin position="1"/>
        <end position="76"/>
    </location>
</feature>
<proteinExistence type="predicted"/>
<organism evidence="2 3">
    <name type="scientific">Vermiconidia calcicola</name>
    <dbReference type="NCBI Taxonomy" id="1690605"/>
    <lineage>
        <taxon>Eukaryota</taxon>
        <taxon>Fungi</taxon>
        <taxon>Dikarya</taxon>
        <taxon>Ascomycota</taxon>
        <taxon>Pezizomycotina</taxon>
        <taxon>Dothideomycetes</taxon>
        <taxon>Dothideomycetidae</taxon>
        <taxon>Mycosphaerellales</taxon>
        <taxon>Extremaceae</taxon>
        <taxon>Vermiconidia</taxon>
    </lineage>
</organism>
<reference evidence="2 3" key="1">
    <citation type="submission" date="2023-06" db="EMBL/GenBank/DDBJ databases">
        <title>Black Yeasts Isolated from many extreme environments.</title>
        <authorList>
            <person name="Coleine C."/>
            <person name="Stajich J.E."/>
            <person name="Selbmann L."/>
        </authorList>
    </citation>
    <scope>NUCLEOTIDE SEQUENCE [LARGE SCALE GENOMIC DNA]</scope>
    <source>
        <strain evidence="2 3">CCFEE 5887</strain>
    </source>
</reference>
<evidence type="ECO:0000256" key="1">
    <source>
        <dbReference type="SAM" id="MobiDB-lite"/>
    </source>
</evidence>
<dbReference type="Proteomes" id="UP001345827">
    <property type="component" value="Unassembled WGS sequence"/>
</dbReference>
<accession>A0AAV9QEL2</accession>
<name>A0AAV9QEL2_9PEZI</name>
<dbReference type="AlphaFoldDB" id="A0AAV9QEL2"/>